<sequence length="59" mass="6335">MTACCADRQEGESRLGEEAGFRPIGGERRRYRPPMPVMELLQLAAAVIVCASVICGVLG</sequence>
<keyword evidence="3" id="KW-1185">Reference proteome</keyword>
<proteinExistence type="predicted"/>
<name>A0ABY7BUM4_9HYPH</name>
<keyword evidence="1" id="KW-1133">Transmembrane helix</keyword>
<evidence type="ECO:0000256" key="1">
    <source>
        <dbReference type="SAM" id="Phobius"/>
    </source>
</evidence>
<organism evidence="2 3">
    <name type="scientific">Jiella pelagia</name>
    <dbReference type="NCBI Taxonomy" id="2986949"/>
    <lineage>
        <taxon>Bacteria</taxon>
        <taxon>Pseudomonadati</taxon>
        <taxon>Pseudomonadota</taxon>
        <taxon>Alphaproteobacteria</taxon>
        <taxon>Hyphomicrobiales</taxon>
        <taxon>Aurantimonadaceae</taxon>
        <taxon>Jiella</taxon>
    </lineage>
</organism>
<gene>
    <name evidence="2" type="ORF">OH818_15225</name>
</gene>
<evidence type="ECO:0000313" key="2">
    <source>
        <dbReference type="EMBL" id="WAP66992.1"/>
    </source>
</evidence>
<dbReference type="Proteomes" id="UP001164020">
    <property type="component" value="Chromosome"/>
</dbReference>
<reference evidence="2" key="1">
    <citation type="submission" date="2022-12" db="EMBL/GenBank/DDBJ databases">
        <title>Jiella pelagia sp. nov., isolated from phosphonate enriched culture of Northwest Pacific surface seawater.</title>
        <authorList>
            <person name="Shin D.Y."/>
            <person name="Hwang C.Y."/>
        </authorList>
    </citation>
    <scope>NUCLEOTIDE SEQUENCE</scope>
    <source>
        <strain evidence="2">HL-NP1</strain>
    </source>
</reference>
<accession>A0ABY7BUM4</accession>
<keyword evidence="1" id="KW-0812">Transmembrane</keyword>
<dbReference type="EMBL" id="CP114029">
    <property type="protein sequence ID" value="WAP66992.1"/>
    <property type="molecule type" value="Genomic_DNA"/>
</dbReference>
<dbReference type="RefSeq" id="WP_268879441.1">
    <property type="nucleotide sequence ID" value="NZ_CP114029.1"/>
</dbReference>
<protein>
    <submittedName>
        <fullName evidence="2">Uncharacterized protein</fullName>
    </submittedName>
</protein>
<evidence type="ECO:0000313" key="3">
    <source>
        <dbReference type="Proteomes" id="UP001164020"/>
    </source>
</evidence>
<keyword evidence="1" id="KW-0472">Membrane</keyword>
<feature type="transmembrane region" description="Helical" evidence="1">
    <location>
        <begin position="40"/>
        <end position="58"/>
    </location>
</feature>